<gene>
    <name evidence="2" type="ORF">C7R93_20680</name>
</gene>
<keyword evidence="3" id="KW-1185">Reference proteome</keyword>
<dbReference type="RefSeq" id="WP_106840595.1">
    <property type="nucleotide sequence ID" value="NZ_JBCNIW010000025.1"/>
</dbReference>
<organism evidence="2 3">
    <name type="scientific">Brevibacillus fortis</name>
    <dbReference type="NCBI Taxonomy" id="2126352"/>
    <lineage>
        <taxon>Bacteria</taxon>
        <taxon>Bacillati</taxon>
        <taxon>Bacillota</taxon>
        <taxon>Bacilli</taxon>
        <taxon>Bacillales</taxon>
        <taxon>Paenibacillaceae</taxon>
        <taxon>Brevibacillus</taxon>
    </lineage>
</organism>
<dbReference type="AlphaFoldDB" id="A0A2P7UVQ8"/>
<dbReference type="EMBL" id="PXZM01000036">
    <property type="protein sequence ID" value="PSJ91068.1"/>
    <property type="molecule type" value="Genomic_DNA"/>
</dbReference>
<feature type="signal peptide" evidence="1">
    <location>
        <begin position="1"/>
        <end position="28"/>
    </location>
</feature>
<proteinExistence type="predicted"/>
<keyword evidence="1" id="KW-0732">Signal</keyword>
<sequence length="148" mass="15721">MTDLKKFAQAALLALLTASFAIQTEAEAASSQQTSNTVAPASTKQVADYSNLGSSDPSMMSAPFNVTTPGYVTFNVTQNHGTKTAYMYYAIVTYLPDGTTTSYGSSNIEGNGSFSFTSSKSLPAGEYYIRYKSKQRGRTSGTIAVTTP</sequence>
<protein>
    <submittedName>
        <fullName evidence="2">Uncharacterized protein</fullName>
    </submittedName>
</protein>
<evidence type="ECO:0000313" key="3">
    <source>
        <dbReference type="Proteomes" id="UP000240419"/>
    </source>
</evidence>
<feature type="chain" id="PRO_5015175372" evidence="1">
    <location>
        <begin position="29"/>
        <end position="148"/>
    </location>
</feature>
<evidence type="ECO:0000313" key="2">
    <source>
        <dbReference type="EMBL" id="PSJ91068.1"/>
    </source>
</evidence>
<evidence type="ECO:0000256" key="1">
    <source>
        <dbReference type="SAM" id="SignalP"/>
    </source>
</evidence>
<name>A0A2P7UVQ8_9BACL</name>
<reference evidence="2 3" key="1">
    <citation type="submission" date="2018-03" db="EMBL/GenBank/DDBJ databases">
        <title>Brevisbacillus phylogenomics.</title>
        <authorList>
            <person name="Dunlap C."/>
        </authorList>
    </citation>
    <scope>NUCLEOTIDE SEQUENCE [LARGE SCALE GENOMIC DNA]</scope>
    <source>
        <strain evidence="2 3">NRRL NRS-1210</strain>
    </source>
</reference>
<dbReference type="OrthoDB" id="2475578at2"/>
<accession>A0A2P7UVQ8</accession>
<dbReference type="Proteomes" id="UP000240419">
    <property type="component" value="Unassembled WGS sequence"/>
</dbReference>
<comment type="caution">
    <text evidence="2">The sequence shown here is derived from an EMBL/GenBank/DDBJ whole genome shotgun (WGS) entry which is preliminary data.</text>
</comment>